<name>A0A0A9B8E2_ARUDO</name>
<sequence length="21" mass="2486">MHYVGLLLKRNRNGCMQSMAY</sequence>
<evidence type="ECO:0000313" key="1">
    <source>
        <dbReference type="EMBL" id="JAD57500.1"/>
    </source>
</evidence>
<dbReference type="EMBL" id="GBRH01240395">
    <property type="protein sequence ID" value="JAD57500.1"/>
    <property type="molecule type" value="Transcribed_RNA"/>
</dbReference>
<organism evidence="1">
    <name type="scientific">Arundo donax</name>
    <name type="common">Giant reed</name>
    <name type="synonym">Donax arundinaceus</name>
    <dbReference type="NCBI Taxonomy" id="35708"/>
    <lineage>
        <taxon>Eukaryota</taxon>
        <taxon>Viridiplantae</taxon>
        <taxon>Streptophyta</taxon>
        <taxon>Embryophyta</taxon>
        <taxon>Tracheophyta</taxon>
        <taxon>Spermatophyta</taxon>
        <taxon>Magnoliopsida</taxon>
        <taxon>Liliopsida</taxon>
        <taxon>Poales</taxon>
        <taxon>Poaceae</taxon>
        <taxon>PACMAD clade</taxon>
        <taxon>Arundinoideae</taxon>
        <taxon>Arundineae</taxon>
        <taxon>Arundo</taxon>
    </lineage>
</organism>
<reference evidence="1" key="2">
    <citation type="journal article" date="2015" name="Data Brief">
        <title>Shoot transcriptome of the giant reed, Arundo donax.</title>
        <authorList>
            <person name="Barrero R.A."/>
            <person name="Guerrero F.D."/>
            <person name="Moolhuijzen P."/>
            <person name="Goolsby J.A."/>
            <person name="Tidwell J."/>
            <person name="Bellgard S.E."/>
            <person name="Bellgard M.I."/>
        </authorList>
    </citation>
    <scope>NUCLEOTIDE SEQUENCE</scope>
    <source>
        <tissue evidence="1">Shoot tissue taken approximately 20 cm above the soil surface</tissue>
    </source>
</reference>
<dbReference type="AlphaFoldDB" id="A0A0A9B8E2"/>
<reference evidence="1" key="1">
    <citation type="submission" date="2014-09" db="EMBL/GenBank/DDBJ databases">
        <authorList>
            <person name="Magalhaes I.L.F."/>
            <person name="Oliveira U."/>
            <person name="Santos F.R."/>
            <person name="Vidigal T.H.D.A."/>
            <person name="Brescovit A.D."/>
            <person name="Santos A.J."/>
        </authorList>
    </citation>
    <scope>NUCLEOTIDE SEQUENCE</scope>
    <source>
        <tissue evidence="1">Shoot tissue taken approximately 20 cm above the soil surface</tissue>
    </source>
</reference>
<accession>A0A0A9B8E2</accession>
<protein>
    <submittedName>
        <fullName evidence="1">Uncharacterized protein</fullName>
    </submittedName>
</protein>
<proteinExistence type="predicted"/>